<keyword evidence="8" id="KW-0863">Zinc-finger</keyword>
<dbReference type="GO" id="GO:0003964">
    <property type="term" value="F:RNA-directed DNA polymerase activity"/>
    <property type="evidence" value="ECO:0007669"/>
    <property type="project" value="UniProtKB-KW"/>
</dbReference>
<dbReference type="CDD" id="cd00303">
    <property type="entry name" value="retropepsin_like"/>
    <property type="match status" value="1"/>
</dbReference>
<evidence type="ECO:0000256" key="8">
    <source>
        <dbReference type="PROSITE-ProRule" id="PRU00047"/>
    </source>
</evidence>
<dbReference type="InterPro" id="IPR021109">
    <property type="entry name" value="Peptidase_aspartic_dom_sf"/>
</dbReference>
<protein>
    <recommendedName>
        <fullName evidence="1">RNA-directed DNA polymerase</fullName>
        <ecNumber evidence="1">2.7.7.49</ecNumber>
    </recommendedName>
</protein>
<dbReference type="Pfam" id="PF00078">
    <property type="entry name" value="RVT_1"/>
    <property type="match status" value="1"/>
</dbReference>
<dbReference type="Gene3D" id="3.30.420.10">
    <property type="entry name" value="Ribonuclease H-like superfamily/Ribonuclease H"/>
    <property type="match status" value="1"/>
</dbReference>
<dbReference type="InterPro" id="IPR012337">
    <property type="entry name" value="RNaseH-like_sf"/>
</dbReference>
<dbReference type="GO" id="GO:0042575">
    <property type="term" value="C:DNA polymerase complex"/>
    <property type="evidence" value="ECO:0007669"/>
    <property type="project" value="UniProtKB-ARBA"/>
</dbReference>
<evidence type="ECO:0000256" key="1">
    <source>
        <dbReference type="ARBA" id="ARBA00012493"/>
    </source>
</evidence>
<evidence type="ECO:0000313" key="14">
    <source>
        <dbReference type="Proteomes" id="UP000046392"/>
    </source>
</evidence>
<dbReference type="Gene3D" id="3.10.10.10">
    <property type="entry name" value="HIV Type 1 Reverse Transcriptase, subunit A, domain 1"/>
    <property type="match status" value="1"/>
</dbReference>
<evidence type="ECO:0000256" key="4">
    <source>
        <dbReference type="ARBA" id="ARBA00022722"/>
    </source>
</evidence>
<dbReference type="InterPro" id="IPR001995">
    <property type="entry name" value="Peptidase_A2_cat"/>
</dbReference>
<dbReference type="InterPro" id="IPR041373">
    <property type="entry name" value="RT_RNaseH"/>
</dbReference>
<dbReference type="InterPro" id="IPR001969">
    <property type="entry name" value="Aspartic_peptidase_AS"/>
</dbReference>
<keyword evidence="6" id="KW-0378">Hydrolase</keyword>
<dbReference type="PROSITE" id="PS50175">
    <property type="entry name" value="ASP_PROT_RETROV"/>
    <property type="match status" value="1"/>
</dbReference>
<dbReference type="Gene3D" id="3.30.70.270">
    <property type="match status" value="2"/>
</dbReference>
<dbReference type="PANTHER" id="PTHR37984:SF5">
    <property type="entry name" value="PROTEIN NYNRIN-LIKE"/>
    <property type="match status" value="1"/>
</dbReference>
<dbReference type="InterPro" id="IPR043128">
    <property type="entry name" value="Rev_trsase/Diguanyl_cyclase"/>
</dbReference>
<dbReference type="GO" id="GO:0003677">
    <property type="term" value="F:DNA binding"/>
    <property type="evidence" value="ECO:0007669"/>
    <property type="project" value="UniProtKB-KW"/>
</dbReference>
<feature type="compositionally biased region" description="Acidic residues" evidence="9">
    <location>
        <begin position="85"/>
        <end position="98"/>
    </location>
</feature>
<dbReference type="InterPro" id="IPR036397">
    <property type="entry name" value="RNaseH_sf"/>
</dbReference>
<dbReference type="GO" id="GO:0003723">
    <property type="term" value="F:RNA binding"/>
    <property type="evidence" value="ECO:0007669"/>
    <property type="project" value="UniProtKB-KW"/>
</dbReference>
<dbReference type="GO" id="GO:0004519">
    <property type="term" value="F:endonuclease activity"/>
    <property type="evidence" value="ECO:0007669"/>
    <property type="project" value="UniProtKB-KW"/>
</dbReference>
<evidence type="ECO:0000256" key="6">
    <source>
        <dbReference type="ARBA" id="ARBA00022801"/>
    </source>
</evidence>
<feature type="domain" description="Reverse transcriptase" evidence="12">
    <location>
        <begin position="567"/>
        <end position="744"/>
    </location>
</feature>
<dbReference type="PROSITE" id="PS50994">
    <property type="entry name" value="INTEGRASE"/>
    <property type="match status" value="1"/>
</dbReference>
<keyword evidence="3" id="KW-0548">Nucleotidyltransferase</keyword>
<evidence type="ECO:0000259" key="13">
    <source>
        <dbReference type="PROSITE" id="PS50994"/>
    </source>
</evidence>
<sequence length="1327" mass="152479">MSDKVNTLVKSNSKASLIAACTHFGIPASTSLSKFKLATQLVEGNFDLKDTSYLVYDVDQLDAIEEHELSLKVSNKTDEDKKEEGDDAIDDEDDDGEDASTAKTIPIKQNQGTKFMEMVKQFTPKDDVNSFITKFKLAAAADRRELNDPVVKLILILKLEDSIISRLQSEIVDFEGLPSPAILLILKKWYTMHHSLENTILKLASFKLKMGSSEEFKKGLKELKDLVDNAHKNSTLEQKEVTFKTELLRVCASMKQLREFIIMNLHTSTMELIEKLTYFNLTYQVERNHGSGHKKNNIKCYECGQYGHKKDQCKKGKKEQGESSSYYKRGNGQDEVRSSKNKTVNHIVGLEDVVINNMKRVESEDEQSKMLDHFTIGIRIGDYIYEALVDTGAEVSILPKRAIDMEKMIPCNKKIKGYGDGEIALCGTCMVKIDFLNTIQKECLFHIVDHDEKSLIIGSDLIQQLNMILNGKERSIYIDGARCIKLKYREKSKLNTFTLITEKLDLKKLVERSFPSIIARSEFDLGEGKVVADKIHLIEGKETKKIVTYPIPFSMKEKVLAYFENLQISGVVDQGPVDYIHPLLVIPKKDSWRCCVDLRHINSITQSQHIPSINTLELIDQIKGFDYYSSIDLKSAFFQVGLNEENYNLFGVRVFNHTYRFLRLPQGGRCSPIQFQKAANQVINGLNNVICYQDDFCVATEGNLESHMSAVFDLLKRIEQVGWKISLEKSHFGGDRVRFLGYEVSKEGARISDENKNLFLNRKTPTNKGELVSLLASSNYFRSSIPNYGNLTAGLYNLANSVTNKKDKINFDEKNLCALKSLNEAMGNPKWLKRLDPNKQIYMETDASQLAIGGFVYQLDGQNILPIQYYSKKLTKCKRSRCATYLELYSIVYGIQKCRALLSGRKLIIYTDHKPLVGLRTGTNIPKYMELLFSIEDQEYELIYKRGCENHMADFLSRVNVISSIKCFDDVESERVNEIFNQPILNKMKTSPSMEVNELADFFFKELHLQMGHQSLYRIHKLIKERLVIKKIRGKLIRKIIRKISNKILECDICRSNNTLKKNSYHRPKAGIMECLCIDFCKISEGKWGEKVLCGILDRFSKYIKFYAIRRTSFSIQKILQEWFDTFGYPKYLHSDNAKELHSQQLVEWLQSNGIISTYGAPYEHHNPEIERAFRTFRAIHGKLPIKSKDVQENLNRVAHIMNTAEHKYLQCSPNTLVLRYNPRLRADNLMNLKIDNDSQGENFMELQYVLEEWKDRPSYPVNSKFNEGQEVYYRGHKLHPKTEKGKILYKDNGVTKIQPDGTNDKRQCHWTSNAKMKPAFVNNKEG</sequence>
<organism evidence="14 15">
    <name type="scientific">Strongyloides papillosus</name>
    <name type="common">Intestinal threadworm</name>
    <dbReference type="NCBI Taxonomy" id="174720"/>
    <lineage>
        <taxon>Eukaryota</taxon>
        <taxon>Metazoa</taxon>
        <taxon>Ecdysozoa</taxon>
        <taxon>Nematoda</taxon>
        <taxon>Chromadorea</taxon>
        <taxon>Rhabditida</taxon>
        <taxon>Tylenchina</taxon>
        <taxon>Panagrolaimomorpha</taxon>
        <taxon>Strongyloidoidea</taxon>
        <taxon>Strongyloididae</taxon>
        <taxon>Strongyloides</taxon>
    </lineage>
</organism>
<evidence type="ECO:0000259" key="12">
    <source>
        <dbReference type="PROSITE" id="PS50878"/>
    </source>
</evidence>
<feature type="compositionally biased region" description="Basic and acidic residues" evidence="9">
    <location>
        <begin position="75"/>
        <end position="84"/>
    </location>
</feature>
<dbReference type="STRING" id="174720.A0A0N5C4F5"/>
<evidence type="ECO:0000259" key="10">
    <source>
        <dbReference type="PROSITE" id="PS50158"/>
    </source>
</evidence>
<keyword evidence="7" id="KW-0695">RNA-directed DNA polymerase</keyword>
<keyword evidence="5" id="KW-0255">Endonuclease</keyword>
<dbReference type="PANTHER" id="PTHR37984">
    <property type="entry name" value="PROTEIN CBG26694"/>
    <property type="match status" value="1"/>
</dbReference>
<feature type="domain" description="Integrase catalytic" evidence="13">
    <location>
        <begin position="1064"/>
        <end position="1222"/>
    </location>
</feature>
<dbReference type="PROSITE" id="PS00141">
    <property type="entry name" value="ASP_PROTEASE"/>
    <property type="match status" value="1"/>
</dbReference>
<dbReference type="PROSITE" id="PS50878">
    <property type="entry name" value="RT_POL"/>
    <property type="match status" value="1"/>
</dbReference>
<dbReference type="WBParaSite" id="SPAL_0001283600.1">
    <property type="protein sequence ID" value="SPAL_0001283600.1"/>
    <property type="gene ID" value="SPAL_0001283600"/>
</dbReference>
<reference evidence="15" key="1">
    <citation type="submission" date="2017-02" db="UniProtKB">
        <authorList>
            <consortium name="WormBaseParasite"/>
        </authorList>
    </citation>
    <scope>IDENTIFICATION</scope>
</reference>
<feature type="region of interest" description="Disordered" evidence="9">
    <location>
        <begin position="308"/>
        <end position="339"/>
    </location>
</feature>
<evidence type="ECO:0000256" key="3">
    <source>
        <dbReference type="ARBA" id="ARBA00022695"/>
    </source>
</evidence>
<feature type="compositionally biased region" description="Basic and acidic residues" evidence="9">
    <location>
        <begin position="308"/>
        <end position="321"/>
    </location>
</feature>
<accession>A0A0N5C4F5</accession>
<evidence type="ECO:0000313" key="15">
    <source>
        <dbReference type="WBParaSite" id="SPAL_0001283600.1"/>
    </source>
</evidence>
<dbReference type="Gene3D" id="2.40.70.10">
    <property type="entry name" value="Acid Proteases"/>
    <property type="match status" value="1"/>
</dbReference>
<dbReference type="InterPro" id="IPR050951">
    <property type="entry name" value="Retrovirus_Pol_polyprotein"/>
</dbReference>
<dbReference type="SUPFAM" id="SSF56672">
    <property type="entry name" value="DNA/RNA polymerases"/>
    <property type="match status" value="1"/>
</dbReference>
<feature type="region of interest" description="Disordered" evidence="9">
    <location>
        <begin position="75"/>
        <end position="106"/>
    </location>
</feature>
<dbReference type="GO" id="GO:0006508">
    <property type="term" value="P:proteolysis"/>
    <property type="evidence" value="ECO:0007669"/>
    <property type="project" value="UniProtKB-KW"/>
</dbReference>
<feature type="domain" description="CCHC-type" evidence="10">
    <location>
        <begin position="299"/>
        <end position="315"/>
    </location>
</feature>
<dbReference type="InterPro" id="IPR036875">
    <property type="entry name" value="Znf_CCHC_sf"/>
</dbReference>
<evidence type="ECO:0000256" key="5">
    <source>
        <dbReference type="ARBA" id="ARBA00022759"/>
    </source>
</evidence>
<dbReference type="PROSITE" id="PS50158">
    <property type="entry name" value="ZF_CCHC"/>
    <property type="match status" value="1"/>
</dbReference>
<evidence type="ECO:0000256" key="2">
    <source>
        <dbReference type="ARBA" id="ARBA00022679"/>
    </source>
</evidence>
<keyword evidence="8" id="KW-0479">Metal-binding</keyword>
<dbReference type="GO" id="GO:0015074">
    <property type="term" value="P:DNA integration"/>
    <property type="evidence" value="ECO:0007669"/>
    <property type="project" value="UniProtKB-KW"/>
</dbReference>
<proteinExistence type="predicted"/>
<dbReference type="CDD" id="cd01647">
    <property type="entry name" value="RT_LTR"/>
    <property type="match status" value="1"/>
</dbReference>
<dbReference type="GO" id="GO:0008270">
    <property type="term" value="F:zinc ion binding"/>
    <property type="evidence" value="ECO:0007669"/>
    <property type="project" value="UniProtKB-KW"/>
</dbReference>
<feature type="domain" description="Peptidase A2" evidence="11">
    <location>
        <begin position="385"/>
        <end position="419"/>
    </location>
</feature>
<dbReference type="InterPro" id="IPR043502">
    <property type="entry name" value="DNA/RNA_pol_sf"/>
</dbReference>
<dbReference type="EC" id="2.7.7.49" evidence="1"/>
<dbReference type="GO" id="GO:0019899">
    <property type="term" value="F:enzyme binding"/>
    <property type="evidence" value="ECO:0007669"/>
    <property type="project" value="UniProtKB-ARBA"/>
</dbReference>
<dbReference type="InterPro" id="IPR000477">
    <property type="entry name" value="RT_dom"/>
</dbReference>
<dbReference type="Proteomes" id="UP000046392">
    <property type="component" value="Unplaced"/>
</dbReference>
<keyword evidence="8" id="KW-0862">Zinc</keyword>
<dbReference type="SUPFAM" id="SSF57756">
    <property type="entry name" value="Retrovirus zinc finger-like domains"/>
    <property type="match status" value="1"/>
</dbReference>
<evidence type="ECO:0000259" key="11">
    <source>
        <dbReference type="PROSITE" id="PS50175"/>
    </source>
</evidence>
<dbReference type="GO" id="GO:0004190">
    <property type="term" value="F:aspartic-type endopeptidase activity"/>
    <property type="evidence" value="ECO:0007669"/>
    <property type="project" value="UniProtKB-KW"/>
</dbReference>
<evidence type="ECO:0000256" key="9">
    <source>
        <dbReference type="SAM" id="MobiDB-lite"/>
    </source>
</evidence>
<dbReference type="InterPro" id="IPR001584">
    <property type="entry name" value="Integrase_cat-core"/>
</dbReference>
<dbReference type="InterPro" id="IPR001878">
    <property type="entry name" value="Znf_CCHC"/>
</dbReference>
<dbReference type="SUPFAM" id="SSF50630">
    <property type="entry name" value="Acid proteases"/>
    <property type="match status" value="1"/>
</dbReference>
<keyword evidence="14" id="KW-1185">Reference proteome</keyword>
<name>A0A0N5C4F5_STREA</name>
<dbReference type="SUPFAM" id="SSF53098">
    <property type="entry name" value="Ribonuclease H-like"/>
    <property type="match status" value="1"/>
</dbReference>
<dbReference type="Pfam" id="PF17917">
    <property type="entry name" value="RT_RNaseH"/>
    <property type="match status" value="1"/>
</dbReference>
<evidence type="ECO:0000256" key="7">
    <source>
        <dbReference type="ARBA" id="ARBA00022918"/>
    </source>
</evidence>
<dbReference type="CDD" id="cd09274">
    <property type="entry name" value="RNase_HI_RT_Ty3"/>
    <property type="match status" value="1"/>
</dbReference>
<keyword evidence="4" id="KW-0540">Nuclease</keyword>
<dbReference type="Pfam" id="PF00665">
    <property type="entry name" value="rve"/>
    <property type="match status" value="1"/>
</dbReference>
<keyword evidence="2" id="KW-0808">Transferase</keyword>